<dbReference type="Gene3D" id="2.60.40.10">
    <property type="entry name" value="Immunoglobulins"/>
    <property type="match status" value="1"/>
</dbReference>
<feature type="coiled-coil region" evidence="2">
    <location>
        <begin position="345"/>
        <end position="407"/>
    </location>
</feature>
<evidence type="ECO:0000313" key="7">
    <source>
        <dbReference type="Proteomes" id="UP000053201"/>
    </source>
</evidence>
<gene>
    <name evidence="6" type="ORF">SPPG_00328</name>
</gene>
<dbReference type="Gene3D" id="1.10.287.1490">
    <property type="match status" value="1"/>
</dbReference>
<feature type="domain" description="AMP-activated protein kinase glycogen-binding" evidence="5">
    <location>
        <begin position="816"/>
        <end position="894"/>
    </location>
</feature>
<dbReference type="OMA" id="NMAQESE"/>
<feature type="compositionally biased region" description="Low complexity" evidence="3">
    <location>
        <begin position="78"/>
        <end position="92"/>
    </location>
</feature>
<comment type="similarity">
    <text evidence="1">Belongs to the 5'-AMP-activated protein kinase beta subunit family.</text>
</comment>
<keyword evidence="4" id="KW-0472">Membrane</keyword>
<keyword evidence="7" id="KW-1185">Reference proteome</keyword>
<keyword evidence="4" id="KW-0812">Transmembrane</keyword>
<feature type="region of interest" description="Disordered" evidence="3">
    <location>
        <begin position="795"/>
        <end position="814"/>
    </location>
</feature>
<reference evidence="6 7" key="1">
    <citation type="submission" date="2009-08" db="EMBL/GenBank/DDBJ databases">
        <title>The Genome Sequence of Spizellomyces punctatus strain DAOM BR117.</title>
        <authorList>
            <consortium name="The Broad Institute Genome Sequencing Platform"/>
            <person name="Russ C."/>
            <person name="Cuomo C."/>
            <person name="Shea T."/>
            <person name="Young S.K."/>
            <person name="Zeng Q."/>
            <person name="Koehrsen M."/>
            <person name="Haas B."/>
            <person name="Borodovsky M."/>
            <person name="Guigo R."/>
            <person name="Alvarado L."/>
            <person name="Berlin A."/>
            <person name="Bochicchio J."/>
            <person name="Borenstein D."/>
            <person name="Chapman S."/>
            <person name="Chen Z."/>
            <person name="Engels R."/>
            <person name="Freedman E."/>
            <person name="Gellesch M."/>
            <person name="Goldberg J."/>
            <person name="Griggs A."/>
            <person name="Gujja S."/>
            <person name="Heiman D."/>
            <person name="Hepburn T."/>
            <person name="Howarth C."/>
            <person name="Jen D."/>
            <person name="Larson L."/>
            <person name="Lewis B."/>
            <person name="Mehta T."/>
            <person name="Park D."/>
            <person name="Pearson M."/>
            <person name="Roberts A."/>
            <person name="Saif S."/>
            <person name="Shenoy N."/>
            <person name="Sisk P."/>
            <person name="Stolte C."/>
            <person name="Sykes S."/>
            <person name="Thomson T."/>
            <person name="Walk T."/>
            <person name="White J."/>
            <person name="Yandava C."/>
            <person name="Burger G."/>
            <person name="Gray M.W."/>
            <person name="Holland P.W.H."/>
            <person name="King N."/>
            <person name="Lang F.B.F."/>
            <person name="Roger A.J."/>
            <person name="Ruiz-Trillo I."/>
            <person name="Lander E."/>
            <person name="Nusbaum C."/>
        </authorList>
    </citation>
    <scope>NUCLEOTIDE SEQUENCE [LARGE SCALE GENOMIC DNA]</scope>
    <source>
        <strain evidence="6 7">DAOM BR117</strain>
    </source>
</reference>
<evidence type="ECO:0000256" key="1">
    <source>
        <dbReference type="ARBA" id="ARBA00010926"/>
    </source>
</evidence>
<dbReference type="InParanoid" id="A0A0L0HUP6"/>
<dbReference type="RefSeq" id="XP_016612649.1">
    <property type="nucleotide sequence ID" value="XM_016748655.1"/>
</dbReference>
<keyword evidence="2" id="KW-0175">Coiled coil</keyword>
<feature type="region of interest" description="Disordered" evidence="3">
    <location>
        <begin position="54"/>
        <end position="148"/>
    </location>
</feature>
<dbReference type="STRING" id="645134.A0A0L0HUP6"/>
<dbReference type="OrthoDB" id="5873279at2759"/>
<dbReference type="InterPro" id="IPR032640">
    <property type="entry name" value="AMPK1_CBM"/>
</dbReference>
<evidence type="ECO:0000256" key="2">
    <source>
        <dbReference type="SAM" id="Coils"/>
    </source>
</evidence>
<evidence type="ECO:0000256" key="4">
    <source>
        <dbReference type="SAM" id="Phobius"/>
    </source>
</evidence>
<feature type="compositionally biased region" description="Basic residues" evidence="3">
    <location>
        <begin position="122"/>
        <end position="131"/>
    </location>
</feature>
<accession>A0A0L0HUP6</accession>
<dbReference type="GeneID" id="27684061"/>
<dbReference type="EMBL" id="KQ257450">
    <property type="protein sequence ID" value="KND04610.1"/>
    <property type="molecule type" value="Genomic_DNA"/>
</dbReference>
<dbReference type="InterPro" id="IPR014756">
    <property type="entry name" value="Ig_E-set"/>
</dbReference>
<dbReference type="GO" id="GO:0019901">
    <property type="term" value="F:protein kinase binding"/>
    <property type="evidence" value="ECO:0007669"/>
    <property type="project" value="TreeGrafter"/>
</dbReference>
<keyword evidence="4" id="KW-1133">Transmembrane helix</keyword>
<feature type="coiled-coil region" evidence="2">
    <location>
        <begin position="447"/>
        <end position="519"/>
    </location>
</feature>
<dbReference type="Proteomes" id="UP000053201">
    <property type="component" value="Unassembled WGS sequence"/>
</dbReference>
<name>A0A0L0HUP6_SPIPD</name>
<feature type="compositionally biased region" description="Basic and acidic residues" evidence="3">
    <location>
        <begin position="54"/>
        <end position="64"/>
    </location>
</feature>
<evidence type="ECO:0000313" key="6">
    <source>
        <dbReference type="EMBL" id="KND04610.1"/>
    </source>
</evidence>
<evidence type="ECO:0000256" key="3">
    <source>
        <dbReference type="SAM" id="MobiDB-lite"/>
    </source>
</evidence>
<feature type="coiled-coil region" evidence="2">
    <location>
        <begin position="558"/>
        <end position="717"/>
    </location>
</feature>
<proteinExistence type="inferred from homology"/>
<evidence type="ECO:0000259" key="5">
    <source>
        <dbReference type="Pfam" id="PF16561"/>
    </source>
</evidence>
<dbReference type="InterPro" id="IPR013783">
    <property type="entry name" value="Ig-like_fold"/>
</dbReference>
<dbReference type="CDD" id="cd02859">
    <property type="entry name" value="E_set_AMPKbeta_like_N"/>
    <property type="match status" value="1"/>
</dbReference>
<feature type="coiled-coil region" evidence="2">
    <location>
        <begin position="256"/>
        <end position="314"/>
    </location>
</feature>
<feature type="transmembrane region" description="Helical" evidence="4">
    <location>
        <begin position="12"/>
        <end position="31"/>
    </location>
</feature>
<organism evidence="6 7">
    <name type="scientific">Spizellomyces punctatus (strain DAOM BR117)</name>
    <dbReference type="NCBI Taxonomy" id="645134"/>
    <lineage>
        <taxon>Eukaryota</taxon>
        <taxon>Fungi</taxon>
        <taxon>Fungi incertae sedis</taxon>
        <taxon>Chytridiomycota</taxon>
        <taxon>Chytridiomycota incertae sedis</taxon>
        <taxon>Chytridiomycetes</taxon>
        <taxon>Spizellomycetales</taxon>
        <taxon>Spizellomycetaceae</taxon>
        <taxon>Spizellomyces</taxon>
    </lineage>
</organism>
<dbReference type="GO" id="GO:0005737">
    <property type="term" value="C:cytoplasm"/>
    <property type="evidence" value="ECO:0007669"/>
    <property type="project" value="TreeGrafter"/>
</dbReference>
<protein>
    <recommendedName>
        <fullName evidence="5">AMP-activated protein kinase glycogen-binding domain-containing protein</fullName>
    </recommendedName>
</protein>
<dbReference type="InterPro" id="IPR050827">
    <property type="entry name" value="CRP1_MDG1_kinase"/>
</dbReference>
<dbReference type="SUPFAM" id="SSF81296">
    <property type="entry name" value="E set domains"/>
    <property type="match status" value="1"/>
</dbReference>
<sequence length="921" mass="103977">MSTTNDNPTFPVLVIGTLAIGGAALALYFWLIKKAASEQDLDRVETMEELIKAESRTERKSEGKKGKKGKKKHKHVTKPVAVPTHAVPVPTVSDKTEEQEQEEEEILAPEEDNIEDLLHLSRLAKPKQGHKKPTEPPVLPRKAKRKPVKVMREELAENHRDTNVNEQSVDSVTDEHIASVVHFADATVEIGIPSQEALLEGDLEPIALVIDETADLAAIPVSVLKKEGEQDHPRVTEFQKELASVRNQVAESASIIQNLESLLSQKSHLFQEMQSESQRLAAENERLISEISDVRAVQQTVEDLQTQMVILRDTNRVLTQSLVANQLNAKESQDRATKLKEEAVHNEYRQTIHELETRNQQLLTQLTEKDQLNEATRREAAEARHRLAQLDDKFHRVQKDLAAERERFADQLAESHTLRQAAQEAKVNGSQLEAKLQESELVFKNTRHELESVLRKVEGELEVARDEIDDLRKELDGTRSTMGRLRKEMVDIQTLQEELESLKMEKRRVEEELESQRTLTHRSNQELANLKSSLTGEELLHEEIERLRTQVEEGAKMRAAIEVEVKEHQNEVVRLTKSRADVQSELEAARSESGKLKQELDALIGEKASLLTESSAIRETEVAARTEAETMRKQIEDLERLESSLRTARDEALSRVDTLEKEMEQVRTLSSDKKEITILKAAKVDAEAQIAALAKQLQESTEAQHAVEQQLEETQTRLWGLDELCKSTMGRLKDSLQTTHATRDENDRMKSELDVTRKELERLHSLVQERDEVIQTLRPHSEKKEMLRTVASDDTLVETSTSEAESAHSDKPNTTPYEFTWGHGGKDVIVTGTFDNWSQSVHLTPSPTHPSLFSATVPLVTGERVLYKFVVDGEWKTDPDRVCEVHEGIVNNVAVAGPTIKKKKKKGKKKGRQGAVAVAVC</sequence>
<feature type="compositionally biased region" description="Basic residues" evidence="3">
    <location>
        <begin position="65"/>
        <end position="77"/>
    </location>
</feature>
<feature type="compositionally biased region" description="Acidic residues" evidence="3">
    <location>
        <begin position="97"/>
        <end position="115"/>
    </location>
</feature>
<dbReference type="AlphaFoldDB" id="A0A0L0HUP6"/>
<dbReference type="VEuPathDB" id="FungiDB:SPPG_00328"/>
<dbReference type="GO" id="GO:0031588">
    <property type="term" value="C:nucleotide-activated protein kinase complex"/>
    <property type="evidence" value="ECO:0007669"/>
    <property type="project" value="TreeGrafter"/>
</dbReference>
<dbReference type="GO" id="GO:0007165">
    <property type="term" value="P:signal transduction"/>
    <property type="evidence" value="ECO:0007669"/>
    <property type="project" value="TreeGrafter"/>
</dbReference>
<dbReference type="eggNOG" id="KOG1616">
    <property type="taxonomic scope" value="Eukaryota"/>
</dbReference>
<dbReference type="PANTHER" id="PTHR10343">
    <property type="entry name" value="5'-AMP-ACTIVATED PROTEIN KINASE , BETA SUBUNIT"/>
    <property type="match status" value="1"/>
</dbReference>
<dbReference type="eggNOG" id="KOG1836">
    <property type="taxonomic scope" value="Eukaryota"/>
</dbReference>
<dbReference type="Pfam" id="PF16561">
    <property type="entry name" value="AMPK1_CBM"/>
    <property type="match status" value="1"/>
</dbReference>
<dbReference type="PANTHER" id="PTHR10343:SF84">
    <property type="entry name" value="5'-AMP-ACTIVATED PROTEIN KINASE SUBUNIT BETA-1"/>
    <property type="match status" value="1"/>
</dbReference>
<dbReference type="GO" id="GO:0005634">
    <property type="term" value="C:nucleus"/>
    <property type="evidence" value="ECO:0007669"/>
    <property type="project" value="TreeGrafter"/>
</dbReference>